<dbReference type="Pfam" id="PF00730">
    <property type="entry name" value="HhH-GPD"/>
    <property type="match status" value="1"/>
</dbReference>
<dbReference type="RefSeq" id="WP_306413461.1">
    <property type="nucleotide sequence ID" value="NZ_JANFPI010000014.1"/>
</dbReference>
<dbReference type="SMART" id="SM00478">
    <property type="entry name" value="ENDO3c"/>
    <property type="match status" value="1"/>
</dbReference>
<comment type="catalytic activity">
    <reaction evidence="1">
        <text>Hydrolysis of alkylated DNA, releasing 3-methyladenine, 3-methylguanine, 7-methylguanine and 7-methyladenine.</text>
        <dbReference type="EC" id="3.2.2.21"/>
    </reaction>
</comment>
<dbReference type="Gene3D" id="1.10.1670.40">
    <property type="match status" value="1"/>
</dbReference>
<comment type="caution">
    <text evidence="6">The sequence shown here is derived from an EMBL/GenBank/DDBJ whole genome shotgun (WGS) entry which is preliminary data.</text>
</comment>
<organism evidence="6 7">
    <name type="scientific">Ectorhizobium quercum</name>
    <dbReference type="NCBI Taxonomy" id="2965071"/>
    <lineage>
        <taxon>Bacteria</taxon>
        <taxon>Pseudomonadati</taxon>
        <taxon>Pseudomonadota</taxon>
        <taxon>Alphaproteobacteria</taxon>
        <taxon>Hyphomicrobiales</taxon>
        <taxon>Rhizobiaceae</taxon>
        <taxon>Ectorhizobium</taxon>
    </lineage>
</organism>
<dbReference type="InterPro" id="IPR011257">
    <property type="entry name" value="DNA_glycosylase"/>
</dbReference>
<dbReference type="AlphaFoldDB" id="A0AAE3N5A4"/>
<evidence type="ECO:0000256" key="1">
    <source>
        <dbReference type="ARBA" id="ARBA00000086"/>
    </source>
</evidence>
<evidence type="ECO:0000256" key="3">
    <source>
        <dbReference type="ARBA" id="ARBA00022763"/>
    </source>
</evidence>
<dbReference type="SUPFAM" id="SSF48150">
    <property type="entry name" value="DNA-glycosylase"/>
    <property type="match status" value="1"/>
</dbReference>
<dbReference type="Gene3D" id="1.10.340.30">
    <property type="entry name" value="Hypothetical protein, domain 2"/>
    <property type="match status" value="1"/>
</dbReference>
<dbReference type="Proteomes" id="UP001208771">
    <property type="component" value="Unassembled WGS sequence"/>
</dbReference>
<dbReference type="GO" id="GO:0005737">
    <property type="term" value="C:cytoplasm"/>
    <property type="evidence" value="ECO:0007669"/>
    <property type="project" value="TreeGrafter"/>
</dbReference>
<keyword evidence="3" id="KW-0227">DNA damage</keyword>
<dbReference type="InterPro" id="IPR003265">
    <property type="entry name" value="HhH-GPD_domain"/>
</dbReference>
<dbReference type="EC" id="3.2.2.21" evidence="2"/>
<evidence type="ECO:0000256" key="2">
    <source>
        <dbReference type="ARBA" id="ARBA00012000"/>
    </source>
</evidence>
<sequence length="213" mass="22732">MANIRAQEDIRRGLEALLAADPALVPVADAAGPVPLRLSEPGYAGLAHIVVSQLISRAAAQAIWARMAAEGPVTAASFRGLDDEGMRRFGLSRAKAATLRRVAVEVDEGRLDLAALCGLDAADAIGQLTAIPGIGPWTAEIYLMFCAGHPDLFPAGDVALRRAVAHGLGLPEAPEIKALYRFSERWAPLRSVAARLFWAYYARRMGRDVLPAV</sequence>
<dbReference type="EMBL" id="JANFPI010000014">
    <property type="protein sequence ID" value="MCX8999959.1"/>
    <property type="molecule type" value="Genomic_DNA"/>
</dbReference>
<gene>
    <name evidence="6" type="ORF">NOF55_22905</name>
</gene>
<proteinExistence type="predicted"/>
<evidence type="ECO:0000256" key="4">
    <source>
        <dbReference type="ARBA" id="ARBA00023204"/>
    </source>
</evidence>
<protein>
    <recommendedName>
        <fullName evidence="2">DNA-3-methyladenine glycosylase II</fullName>
        <ecNumber evidence="2">3.2.2.21</ecNumber>
    </recommendedName>
</protein>
<feature type="domain" description="HhH-GPD" evidence="5">
    <location>
        <begin position="51"/>
        <end position="202"/>
    </location>
</feature>
<dbReference type="GO" id="GO:0043916">
    <property type="term" value="F:DNA-7-methylguanine glycosylase activity"/>
    <property type="evidence" value="ECO:0007669"/>
    <property type="project" value="TreeGrafter"/>
</dbReference>
<evidence type="ECO:0000259" key="5">
    <source>
        <dbReference type="SMART" id="SM00478"/>
    </source>
</evidence>
<dbReference type="GO" id="GO:0032993">
    <property type="term" value="C:protein-DNA complex"/>
    <property type="evidence" value="ECO:0007669"/>
    <property type="project" value="TreeGrafter"/>
</dbReference>
<dbReference type="InterPro" id="IPR051912">
    <property type="entry name" value="Alkylbase_DNA_Glycosylase/TA"/>
</dbReference>
<evidence type="ECO:0000313" key="7">
    <source>
        <dbReference type="Proteomes" id="UP001208771"/>
    </source>
</evidence>
<accession>A0AAE3N5A4</accession>
<dbReference type="GO" id="GO:0032131">
    <property type="term" value="F:alkylated DNA binding"/>
    <property type="evidence" value="ECO:0007669"/>
    <property type="project" value="TreeGrafter"/>
</dbReference>
<reference evidence="6" key="1">
    <citation type="submission" date="2022-07" db="EMBL/GenBank/DDBJ databases">
        <title>Ectorhizobium quercum gen.nov., sp. nov.</title>
        <authorList>
            <person name="Ma T."/>
            <person name="Li Y."/>
        </authorList>
    </citation>
    <scope>NUCLEOTIDE SEQUENCE</scope>
    <source>
        <strain evidence="6">BDR2-2</strain>
    </source>
</reference>
<dbReference type="GO" id="GO:0006285">
    <property type="term" value="P:base-excision repair, AP site formation"/>
    <property type="evidence" value="ECO:0007669"/>
    <property type="project" value="TreeGrafter"/>
</dbReference>
<keyword evidence="4" id="KW-0234">DNA repair</keyword>
<dbReference type="PANTHER" id="PTHR43003">
    <property type="entry name" value="DNA-3-METHYLADENINE GLYCOSYLASE"/>
    <property type="match status" value="1"/>
</dbReference>
<dbReference type="GO" id="GO:0006307">
    <property type="term" value="P:DNA alkylation repair"/>
    <property type="evidence" value="ECO:0007669"/>
    <property type="project" value="TreeGrafter"/>
</dbReference>
<dbReference type="CDD" id="cd00056">
    <property type="entry name" value="ENDO3c"/>
    <property type="match status" value="1"/>
</dbReference>
<dbReference type="PANTHER" id="PTHR43003:SF13">
    <property type="entry name" value="DNA-3-METHYLADENINE GLYCOSYLASE 2"/>
    <property type="match status" value="1"/>
</dbReference>
<keyword evidence="7" id="KW-1185">Reference proteome</keyword>
<name>A0AAE3N5A4_9HYPH</name>
<evidence type="ECO:0000313" key="6">
    <source>
        <dbReference type="EMBL" id="MCX8999959.1"/>
    </source>
</evidence>
<dbReference type="GO" id="GO:0008725">
    <property type="term" value="F:DNA-3-methyladenine glycosylase activity"/>
    <property type="evidence" value="ECO:0007669"/>
    <property type="project" value="TreeGrafter"/>
</dbReference>